<sequence length="108" mass="12161">MDDARDVEKLFTFDTVVMRGIPDSLKTGALRQDDLGEVNIGKAREHHQFYMKTMRDKLKLHVELLEPDESLPDCPFVEDCAVVVDGTALITCPGDPSRRPEVRCELSS</sequence>
<dbReference type="InterPro" id="IPR033199">
    <property type="entry name" value="DDAH-like"/>
</dbReference>
<dbReference type="GO" id="GO:0016597">
    <property type="term" value="F:amino acid binding"/>
    <property type="evidence" value="ECO:0007669"/>
    <property type="project" value="TreeGrafter"/>
</dbReference>
<evidence type="ECO:0000256" key="2">
    <source>
        <dbReference type="ARBA" id="ARBA00022801"/>
    </source>
</evidence>
<dbReference type="GO" id="GO:0000052">
    <property type="term" value="P:citrulline metabolic process"/>
    <property type="evidence" value="ECO:0007669"/>
    <property type="project" value="TreeGrafter"/>
</dbReference>
<dbReference type="GO" id="GO:0016403">
    <property type="term" value="F:dimethylargininase activity"/>
    <property type="evidence" value="ECO:0007669"/>
    <property type="project" value="TreeGrafter"/>
</dbReference>
<dbReference type="EMBL" id="JAIZAY010000007">
    <property type="protein sequence ID" value="KAJ8039158.1"/>
    <property type="molecule type" value="Genomic_DNA"/>
</dbReference>
<dbReference type="OrthoDB" id="10016839at2759"/>
<organism evidence="3 4">
    <name type="scientific">Holothuria leucospilota</name>
    <name type="common">Black long sea cucumber</name>
    <name type="synonym">Mertensiothuria leucospilota</name>
    <dbReference type="NCBI Taxonomy" id="206669"/>
    <lineage>
        <taxon>Eukaryota</taxon>
        <taxon>Metazoa</taxon>
        <taxon>Echinodermata</taxon>
        <taxon>Eleutherozoa</taxon>
        <taxon>Echinozoa</taxon>
        <taxon>Holothuroidea</taxon>
        <taxon>Aspidochirotacea</taxon>
        <taxon>Aspidochirotida</taxon>
        <taxon>Holothuriidae</taxon>
        <taxon>Holothuria</taxon>
    </lineage>
</organism>
<dbReference type="Gene3D" id="3.75.10.10">
    <property type="entry name" value="L-arginine/glycine Amidinotransferase, Chain A"/>
    <property type="match status" value="1"/>
</dbReference>
<comment type="similarity">
    <text evidence="1">Belongs to the DDAH family.</text>
</comment>
<accession>A0A9Q1C6J9</accession>
<keyword evidence="4" id="KW-1185">Reference proteome</keyword>
<comment type="caution">
    <text evidence="3">The sequence shown here is derived from an EMBL/GenBank/DDBJ whole genome shotgun (WGS) entry which is preliminary data.</text>
</comment>
<proteinExistence type="inferred from homology"/>
<dbReference type="SUPFAM" id="SSF55909">
    <property type="entry name" value="Pentein"/>
    <property type="match status" value="1"/>
</dbReference>
<dbReference type="GO" id="GO:0045429">
    <property type="term" value="P:positive regulation of nitric oxide biosynthetic process"/>
    <property type="evidence" value="ECO:0007669"/>
    <property type="project" value="TreeGrafter"/>
</dbReference>
<dbReference type="PANTHER" id="PTHR12737">
    <property type="entry name" value="DIMETHYLARGININE DIMETHYLAMINOHYDROLASE"/>
    <property type="match status" value="1"/>
</dbReference>
<keyword evidence="2" id="KW-0378">Hydrolase</keyword>
<evidence type="ECO:0000313" key="4">
    <source>
        <dbReference type="Proteomes" id="UP001152320"/>
    </source>
</evidence>
<name>A0A9Q1C6J9_HOLLE</name>
<dbReference type="GO" id="GO:0006525">
    <property type="term" value="P:arginine metabolic process"/>
    <property type="evidence" value="ECO:0007669"/>
    <property type="project" value="TreeGrafter"/>
</dbReference>
<dbReference type="PANTHER" id="PTHR12737:SF9">
    <property type="entry name" value="DIMETHYLARGININASE"/>
    <property type="match status" value="1"/>
</dbReference>
<reference evidence="3" key="1">
    <citation type="submission" date="2021-10" db="EMBL/GenBank/DDBJ databases">
        <title>Tropical sea cucumber genome reveals ecological adaptation and Cuvierian tubules defense mechanism.</title>
        <authorList>
            <person name="Chen T."/>
        </authorList>
    </citation>
    <scope>NUCLEOTIDE SEQUENCE</scope>
    <source>
        <strain evidence="3">Nanhai2018</strain>
        <tissue evidence="3">Muscle</tissue>
    </source>
</reference>
<evidence type="ECO:0000256" key="1">
    <source>
        <dbReference type="ARBA" id="ARBA00008532"/>
    </source>
</evidence>
<protein>
    <submittedName>
        <fullName evidence="3">N(G),N(G)-dimethylarginine dimethylaminohydrolase 1</fullName>
    </submittedName>
</protein>
<gene>
    <name evidence="3" type="ORF">HOLleu_16789</name>
</gene>
<evidence type="ECO:0000313" key="3">
    <source>
        <dbReference type="EMBL" id="KAJ8039158.1"/>
    </source>
</evidence>
<dbReference type="Proteomes" id="UP001152320">
    <property type="component" value="Chromosome 7"/>
</dbReference>
<dbReference type="AlphaFoldDB" id="A0A9Q1C6J9"/>